<dbReference type="HOGENOM" id="CLU_165422_1_0_9"/>
<dbReference type="Proteomes" id="UP000033695">
    <property type="component" value="Unassembled WGS sequence"/>
</dbReference>
<dbReference type="PATRIC" id="fig|1218508.4.peg.1689"/>
<accession>A0A0F4KQ46</accession>
<dbReference type="EMBL" id="JXBZ01000015">
    <property type="protein sequence ID" value="KJY48124.1"/>
    <property type="molecule type" value="Genomic_DNA"/>
</dbReference>
<evidence type="ECO:0000313" key="1">
    <source>
        <dbReference type="EMBL" id="KJY48124.1"/>
    </source>
</evidence>
<protein>
    <submittedName>
        <fullName evidence="1">Uncharacterized protein</fullName>
    </submittedName>
</protein>
<sequence length="95" mass="11525">MKRWYKKKPEILFEQFDGSNEMIDKYGLSRIIALDGEFTDTFYFEDKMKLTIGDWIATVTNGEHWSVKDEIFKKTFWSFGQLMRKTNETYYLRIN</sequence>
<dbReference type="AlphaFoldDB" id="A0A0F4KQ46"/>
<dbReference type="RefSeq" id="WP_045923544.1">
    <property type="nucleotide sequence ID" value="NZ_JBHTHW010000006.1"/>
</dbReference>
<keyword evidence="2" id="KW-1185">Reference proteome</keyword>
<proteinExistence type="predicted"/>
<name>A0A0F4KQ46_9LACO</name>
<dbReference type="OrthoDB" id="121684at2"/>
<dbReference type="STRING" id="1218508.JG29_16420"/>
<organism evidence="1 2">
    <name type="scientific">Bombilactobacillus mellis</name>
    <dbReference type="NCBI Taxonomy" id="1218508"/>
    <lineage>
        <taxon>Bacteria</taxon>
        <taxon>Bacillati</taxon>
        <taxon>Bacillota</taxon>
        <taxon>Bacilli</taxon>
        <taxon>Lactobacillales</taxon>
        <taxon>Lactobacillaceae</taxon>
        <taxon>Bombilactobacillus</taxon>
    </lineage>
</organism>
<gene>
    <name evidence="1" type="ORF">JG29_16420</name>
</gene>
<reference evidence="1 2" key="1">
    <citation type="submission" date="2014-12" db="EMBL/GenBank/DDBJ databases">
        <title>Comparative genomics of the lactic acid bacteria isolated from the honey bee gut.</title>
        <authorList>
            <person name="Ellegaard K.M."/>
            <person name="Tamarit D."/>
            <person name="Javelind E."/>
            <person name="Olofsson T."/>
            <person name="Andersson S.G."/>
            <person name="Vasquez A."/>
        </authorList>
    </citation>
    <scope>NUCLEOTIDE SEQUENCE [LARGE SCALE GENOMIC DNA]</scope>
    <source>
        <strain evidence="1 2">Hon2</strain>
    </source>
</reference>
<evidence type="ECO:0000313" key="2">
    <source>
        <dbReference type="Proteomes" id="UP000033695"/>
    </source>
</evidence>
<comment type="caution">
    <text evidence="1">The sequence shown here is derived from an EMBL/GenBank/DDBJ whole genome shotgun (WGS) entry which is preliminary data.</text>
</comment>